<accession>A0A8T4C6X6</accession>
<name>A0A8T4C6X6_9ARCH</name>
<proteinExistence type="predicted"/>
<organism evidence="1 2">
    <name type="scientific">Candidatus Iainarchaeum sp</name>
    <dbReference type="NCBI Taxonomy" id="3101447"/>
    <lineage>
        <taxon>Archaea</taxon>
        <taxon>Candidatus Iainarchaeota</taxon>
        <taxon>Candidatus Iainarchaeia</taxon>
        <taxon>Candidatus Iainarchaeales</taxon>
        <taxon>Candidatus Iainarchaeaceae</taxon>
        <taxon>Candidatus Iainarchaeum</taxon>
    </lineage>
</organism>
<evidence type="ECO:0000313" key="2">
    <source>
        <dbReference type="Proteomes" id="UP000774699"/>
    </source>
</evidence>
<dbReference type="AlphaFoldDB" id="A0A8T4C6X6"/>
<gene>
    <name evidence="1" type="ORF">FJY86_02750</name>
</gene>
<sequence>MAKKNASQPRRGLRLRSAPWVRQTRRERISSIKSRWGSNPANIQRYIEVMSQRPVSFSDKPVRDFLQKNADFFLEMLRSYDKQHKQRMFPAGWTQRLSQEEVTNAWRLADAYSKLHLREHFSRRLYSGLRDYLKARNYPVDNAVIEKVSLRFLSGAVDNPAQSIDWRAMERDYHAELKNRRRREQEDRTTTNIMVDYTVKGKRLTPNQFRNVKRWWRRNVEKYQKETDDALLHGYMDGKTEEVIRAEVDEIKQRYIIKAQLETFPKNPIEHEKLSRTVVAPSSPKKPGTRAERIAGHTPRFPSERAQKQMQRAEAEARAIREKFDPLLYSLTSLERENGSSGWIFKRFLDEKLLPEKLVIQLNAAGHLAQKAFTRVILTTRFRETFGDKSIASLARFFSRLKAYGVENNAAHRLFESSRGREMYDFLVREGLLDNTHDGGKKTYLVRLHD</sequence>
<evidence type="ECO:0000313" key="1">
    <source>
        <dbReference type="EMBL" id="MBM3282233.1"/>
    </source>
</evidence>
<comment type="caution">
    <text evidence="1">The sequence shown here is derived from an EMBL/GenBank/DDBJ whole genome shotgun (WGS) entry which is preliminary data.</text>
</comment>
<reference evidence="1" key="1">
    <citation type="submission" date="2019-03" db="EMBL/GenBank/DDBJ databases">
        <title>Lake Tanganyika Metagenome-Assembled Genomes (MAGs).</title>
        <authorList>
            <person name="Tran P."/>
        </authorList>
    </citation>
    <scope>NUCLEOTIDE SEQUENCE</scope>
    <source>
        <strain evidence="1">M_DeepCast_50m_m2_156</strain>
    </source>
</reference>
<dbReference type="Proteomes" id="UP000774699">
    <property type="component" value="Unassembled WGS sequence"/>
</dbReference>
<dbReference type="EMBL" id="VGJJ01000017">
    <property type="protein sequence ID" value="MBM3282233.1"/>
    <property type="molecule type" value="Genomic_DNA"/>
</dbReference>
<protein>
    <submittedName>
        <fullName evidence="1">Uncharacterized protein</fullName>
    </submittedName>
</protein>